<accession>A0ABX1V7V6</accession>
<dbReference type="InterPro" id="IPR028909">
    <property type="entry name" value="bL21-like"/>
</dbReference>
<keyword evidence="3 6" id="KW-0694">RNA-binding</keyword>
<protein>
    <recommendedName>
        <fullName evidence="6">Large ribosomal subunit protein bL21</fullName>
    </recommendedName>
</protein>
<name>A0ABX1V7V6_9PLAN</name>
<comment type="caution">
    <text evidence="8">The sequence shown here is derived from an EMBL/GenBank/DDBJ whole genome shotgun (WGS) entry which is preliminary data.</text>
</comment>
<dbReference type="PROSITE" id="PS01169">
    <property type="entry name" value="RIBOSOMAL_L21"/>
    <property type="match status" value="1"/>
</dbReference>
<evidence type="ECO:0000313" key="8">
    <source>
        <dbReference type="EMBL" id="NNJ24254.1"/>
    </source>
</evidence>
<dbReference type="GO" id="GO:0005840">
    <property type="term" value="C:ribosome"/>
    <property type="evidence" value="ECO:0007669"/>
    <property type="project" value="UniProtKB-KW"/>
</dbReference>
<dbReference type="EMBL" id="WTPX01000005">
    <property type="protein sequence ID" value="NNJ24254.1"/>
    <property type="molecule type" value="Genomic_DNA"/>
</dbReference>
<keyword evidence="4 6" id="KW-0689">Ribosomal protein</keyword>
<evidence type="ECO:0000256" key="3">
    <source>
        <dbReference type="ARBA" id="ARBA00022884"/>
    </source>
</evidence>
<dbReference type="InterPro" id="IPR001787">
    <property type="entry name" value="Ribosomal_bL21"/>
</dbReference>
<dbReference type="Pfam" id="PF00829">
    <property type="entry name" value="Ribosomal_L21p"/>
    <property type="match status" value="1"/>
</dbReference>
<dbReference type="NCBIfam" id="TIGR00061">
    <property type="entry name" value="L21"/>
    <property type="match status" value="1"/>
</dbReference>
<sequence>MFAIIEDGSRQYRVAPGEKLSIDYRKDVEDGGTVTFDRVLLANGGGSSTIGAPLIEGATVTAEVVRAMDKGQKLEIQKIRRRKNSRRHTGHRQKYTTVQVTGVNVPGLEEKAEA</sequence>
<dbReference type="HAMAP" id="MF_01363">
    <property type="entry name" value="Ribosomal_bL21"/>
    <property type="match status" value="1"/>
</dbReference>
<keyword evidence="2 6" id="KW-0699">rRNA-binding</keyword>
<keyword evidence="9" id="KW-1185">Reference proteome</keyword>
<comment type="similarity">
    <text evidence="1 6 7">Belongs to the bacterial ribosomal protein bL21 family.</text>
</comment>
<comment type="function">
    <text evidence="6 7">This protein binds to 23S rRNA in the presence of protein L20.</text>
</comment>
<dbReference type="RefSeq" id="WP_171182998.1">
    <property type="nucleotide sequence ID" value="NZ_WTPX01000005.1"/>
</dbReference>
<gene>
    <name evidence="6 8" type="primary">rplU</name>
    <name evidence="8" type="ORF">LzC2_03060</name>
</gene>
<organism evidence="8 9">
    <name type="scientific">Alienimonas chondri</name>
    <dbReference type="NCBI Taxonomy" id="2681879"/>
    <lineage>
        <taxon>Bacteria</taxon>
        <taxon>Pseudomonadati</taxon>
        <taxon>Planctomycetota</taxon>
        <taxon>Planctomycetia</taxon>
        <taxon>Planctomycetales</taxon>
        <taxon>Planctomycetaceae</taxon>
        <taxon>Alienimonas</taxon>
    </lineage>
</organism>
<dbReference type="PANTHER" id="PTHR21349">
    <property type="entry name" value="50S RIBOSOMAL PROTEIN L21"/>
    <property type="match status" value="1"/>
</dbReference>
<evidence type="ECO:0000256" key="5">
    <source>
        <dbReference type="ARBA" id="ARBA00023274"/>
    </source>
</evidence>
<dbReference type="SUPFAM" id="SSF141091">
    <property type="entry name" value="L21p-like"/>
    <property type="match status" value="1"/>
</dbReference>
<evidence type="ECO:0000313" key="9">
    <source>
        <dbReference type="Proteomes" id="UP000609651"/>
    </source>
</evidence>
<evidence type="ECO:0000256" key="4">
    <source>
        <dbReference type="ARBA" id="ARBA00022980"/>
    </source>
</evidence>
<comment type="subunit">
    <text evidence="6">Part of the 50S ribosomal subunit. Contacts protein L20.</text>
</comment>
<dbReference type="InterPro" id="IPR018258">
    <property type="entry name" value="Ribosomal_bL21_CS"/>
</dbReference>
<evidence type="ECO:0000256" key="2">
    <source>
        <dbReference type="ARBA" id="ARBA00022730"/>
    </source>
</evidence>
<dbReference type="PANTHER" id="PTHR21349:SF0">
    <property type="entry name" value="LARGE RIBOSOMAL SUBUNIT PROTEIN BL21M"/>
    <property type="match status" value="1"/>
</dbReference>
<evidence type="ECO:0000256" key="6">
    <source>
        <dbReference type="HAMAP-Rule" id="MF_01363"/>
    </source>
</evidence>
<dbReference type="InterPro" id="IPR036164">
    <property type="entry name" value="bL21-like_sf"/>
</dbReference>
<evidence type="ECO:0000256" key="7">
    <source>
        <dbReference type="RuleBase" id="RU000562"/>
    </source>
</evidence>
<reference evidence="8 9" key="1">
    <citation type="journal article" date="2020" name="Syst. Appl. Microbiol.">
        <title>Alienimonas chondri sp. nov., a novel planctomycete isolated from the biofilm of the red alga Chondrus crispus.</title>
        <authorList>
            <person name="Vitorino I."/>
            <person name="Albuquerque L."/>
            <person name="Wiegand S."/>
            <person name="Kallscheuer N."/>
            <person name="da Costa M.S."/>
            <person name="Lobo-da-Cunha A."/>
            <person name="Jogler C."/>
            <person name="Lage O.M."/>
        </authorList>
    </citation>
    <scope>NUCLEOTIDE SEQUENCE [LARGE SCALE GENOMIC DNA]</scope>
    <source>
        <strain evidence="8 9">LzC2</strain>
    </source>
</reference>
<evidence type="ECO:0000256" key="1">
    <source>
        <dbReference type="ARBA" id="ARBA00008563"/>
    </source>
</evidence>
<proteinExistence type="inferred from homology"/>
<keyword evidence="5 6" id="KW-0687">Ribonucleoprotein</keyword>
<dbReference type="Proteomes" id="UP000609651">
    <property type="component" value="Unassembled WGS sequence"/>
</dbReference>